<reference evidence="2" key="1">
    <citation type="submission" date="2020-03" db="EMBL/GenBank/DDBJ databases">
        <title>The deep terrestrial virosphere.</title>
        <authorList>
            <person name="Holmfeldt K."/>
            <person name="Nilsson E."/>
            <person name="Simone D."/>
            <person name="Lopez-Fernandez M."/>
            <person name="Wu X."/>
            <person name="de Brujin I."/>
            <person name="Lundin D."/>
            <person name="Andersson A."/>
            <person name="Bertilsson S."/>
            <person name="Dopson M."/>
        </authorList>
    </citation>
    <scope>NUCLEOTIDE SEQUENCE</scope>
    <source>
        <strain evidence="1">MM415A00428</strain>
        <strain evidence="2">MM415B02099</strain>
    </source>
</reference>
<accession>A0A6M3KWI2</accession>
<sequence>MKFSYPPKYPNSQVASTWQNPWEFAIVVTMLKVLNVKKILEIGVGHRDHHGTMKHWEFELFGIDNNIEGYHPNIKKGFSSDLFVVEWAQRNGPYDAVFIDGDHSFEGIANDWFHYSPMAGIIVVHDIDSNQSPPYPTDKGVHSWWSQISQLYDTIEAHAKSPENYGVGIIIK</sequence>
<evidence type="ECO:0008006" key="3">
    <source>
        <dbReference type="Google" id="ProtNLM"/>
    </source>
</evidence>
<protein>
    <recommendedName>
        <fullName evidence="3">Methyltransferase</fullName>
    </recommendedName>
</protein>
<dbReference type="EMBL" id="MT142484">
    <property type="protein sequence ID" value="QJA82321.1"/>
    <property type="molecule type" value="Genomic_DNA"/>
</dbReference>
<dbReference type="SUPFAM" id="SSF53335">
    <property type="entry name" value="S-adenosyl-L-methionine-dependent methyltransferases"/>
    <property type="match status" value="1"/>
</dbReference>
<dbReference type="Gene3D" id="3.40.50.150">
    <property type="entry name" value="Vaccinia Virus protein VP39"/>
    <property type="match status" value="1"/>
</dbReference>
<name>A0A6M3KWI2_9ZZZZ</name>
<evidence type="ECO:0000313" key="2">
    <source>
        <dbReference type="EMBL" id="QJA86280.1"/>
    </source>
</evidence>
<dbReference type="AlphaFoldDB" id="A0A6M3KWI2"/>
<evidence type="ECO:0000313" key="1">
    <source>
        <dbReference type="EMBL" id="QJA82321.1"/>
    </source>
</evidence>
<gene>
    <name evidence="1" type="ORF">MM415A00428_0039</name>
    <name evidence="2" type="ORF">MM415B02099_0003</name>
</gene>
<dbReference type="InterPro" id="IPR029063">
    <property type="entry name" value="SAM-dependent_MTases_sf"/>
</dbReference>
<dbReference type="EMBL" id="MT142627">
    <property type="protein sequence ID" value="QJA86280.1"/>
    <property type="molecule type" value="Genomic_DNA"/>
</dbReference>
<proteinExistence type="predicted"/>
<organism evidence="2">
    <name type="scientific">viral metagenome</name>
    <dbReference type="NCBI Taxonomy" id="1070528"/>
    <lineage>
        <taxon>unclassified sequences</taxon>
        <taxon>metagenomes</taxon>
        <taxon>organismal metagenomes</taxon>
    </lineage>
</organism>